<feature type="domain" description="DUF6268" evidence="1">
    <location>
        <begin position="39"/>
        <end position="278"/>
    </location>
</feature>
<evidence type="ECO:0000259" key="1">
    <source>
        <dbReference type="Pfam" id="PF19783"/>
    </source>
</evidence>
<comment type="caution">
    <text evidence="2">The sequence shown here is derived from an EMBL/GenBank/DDBJ whole genome shotgun (WGS) entry which is preliminary data.</text>
</comment>
<accession>A0A444VRA4</accession>
<proteinExistence type="predicted"/>
<dbReference type="AlphaFoldDB" id="A0A444VRA4"/>
<dbReference type="Proteomes" id="UP000290261">
    <property type="component" value="Unassembled WGS sequence"/>
</dbReference>
<protein>
    <recommendedName>
        <fullName evidence="1">DUF6268 domain-containing protein</fullName>
    </recommendedName>
</protein>
<dbReference type="InterPro" id="IPR046235">
    <property type="entry name" value="DUF6268"/>
</dbReference>
<evidence type="ECO:0000313" key="2">
    <source>
        <dbReference type="EMBL" id="RYC53331.1"/>
    </source>
</evidence>
<evidence type="ECO:0000313" key="3">
    <source>
        <dbReference type="Proteomes" id="UP000290261"/>
    </source>
</evidence>
<keyword evidence="3" id="KW-1185">Reference proteome</keyword>
<dbReference type="RefSeq" id="WP_242502056.1">
    <property type="nucleotide sequence ID" value="NZ_ML142907.1"/>
</dbReference>
<name>A0A444VRA4_9FLAO</name>
<gene>
    <name evidence="2" type="ORF">DN53_03670</name>
</gene>
<sequence>MVLLGPKVLGQSTDILRVEYLNIPENDSGIKTQRYKFLFNLPIKINAKKDYLITGMEYNRFDIGYSQDFPFDKSELIRFHVVDMNLGLITKWNPSWNFVAILTPRMASNFTSGTITDDFFMNATAAFWKEQPDADKPFRIVLGLTYNSTTGIPVPLPLINYYKKFHPKWSYTMGIPRSNFRHHFNEKHSLELALFLDGYFMNIQDNIALPYSQIASKISLTALVGTLGYQYNINKNMSLFLMAGRSFEQEGKLRNDKQGDVYLLNNEANFYIRTGFKIGIF</sequence>
<dbReference type="Pfam" id="PF19783">
    <property type="entry name" value="DUF6268"/>
    <property type="match status" value="1"/>
</dbReference>
<reference evidence="2 3" key="1">
    <citation type="submission" date="2014-04" db="EMBL/GenBank/DDBJ databases">
        <title>Whole genome of Muricauda olearia.</title>
        <authorList>
            <person name="Zhang X.-H."/>
            <person name="Tang K."/>
        </authorList>
    </citation>
    <scope>NUCLEOTIDE SEQUENCE [LARGE SCALE GENOMIC DNA]</scope>
    <source>
        <strain evidence="2 3">Th120</strain>
    </source>
</reference>
<dbReference type="EMBL" id="JJMP01000001">
    <property type="protein sequence ID" value="RYC53331.1"/>
    <property type="molecule type" value="Genomic_DNA"/>
</dbReference>
<organism evidence="2 3">
    <name type="scientific">Flagellimonas olearia</name>
    <dbReference type="NCBI Taxonomy" id="552546"/>
    <lineage>
        <taxon>Bacteria</taxon>
        <taxon>Pseudomonadati</taxon>
        <taxon>Bacteroidota</taxon>
        <taxon>Flavobacteriia</taxon>
        <taxon>Flavobacteriales</taxon>
        <taxon>Flavobacteriaceae</taxon>
        <taxon>Flagellimonas</taxon>
    </lineage>
</organism>